<dbReference type="RefSeq" id="XP_024667779.1">
    <property type="nucleotide sequence ID" value="XM_024817018.1"/>
</dbReference>
<evidence type="ECO:0000313" key="2">
    <source>
        <dbReference type="Proteomes" id="UP000234585"/>
    </source>
</evidence>
<protein>
    <submittedName>
        <fullName evidence="1">Uncharacterized protein</fullName>
    </submittedName>
</protein>
<dbReference type="GeneID" id="36524178"/>
<evidence type="ECO:0000313" key="1">
    <source>
        <dbReference type="EMBL" id="PLB33767.1"/>
    </source>
</evidence>
<reference evidence="1 2" key="1">
    <citation type="submission" date="2017-12" db="EMBL/GenBank/DDBJ databases">
        <authorList>
            <consortium name="DOE Joint Genome Institute"/>
            <person name="Haridas S."/>
            <person name="Kjaerbolling I."/>
            <person name="Vesth T.C."/>
            <person name="Frisvad J.C."/>
            <person name="Nybo J.L."/>
            <person name="Theobald S."/>
            <person name="Kuo A."/>
            <person name="Bowyer P."/>
            <person name="Matsuda Y."/>
            <person name="Mondo S."/>
            <person name="Lyhne E.K."/>
            <person name="Kogle M.E."/>
            <person name="Clum A."/>
            <person name="Lipzen A."/>
            <person name="Salamov A."/>
            <person name="Ngan C.Y."/>
            <person name="Daum C."/>
            <person name="Chiniquy J."/>
            <person name="Barry K."/>
            <person name="LaButti K."/>
            <person name="Simmons B.A."/>
            <person name="Magnuson J.K."/>
            <person name="Mortensen U.H."/>
            <person name="Larsen T.O."/>
            <person name="Grigoriev I.V."/>
            <person name="Baker S.E."/>
            <person name="Andersen M.R."/>
            <person name="Nordberg H.P."/>
            <person name="Cantor M.N."/>
            <person name="Hua S.X."/>
        </authorList>
    </citation>
    <scope>NUCLEOTIDE SEQUENCE [LARGE SCALE GENOMIC DNA]</scope>
    <source>
        <strain evidence="1 2">CBS 102.13</strain>
    </source>
</reference>
<dbReference type="Proteomes" id="UP000234585">
    <property type="component" value="Unassembled WGS sequence"/>
</dbReference>
<dbReference type="EMBL" id="KZ559195">
    <property type="protein sequence ID" value="PLB33767.1"/>
    <property type="molecule type" value="Genomic_DNA"/>
</dbReference>
<proteinExistence type="predicted"/>
<accession>A0A2I2EZG5</accession>
<dbReference type="OrthoDB" id="10386301at2759"/>
<dbReference type="AlphaFoldDB" id="A0A2I2EZG5"/>
<organism evidence="1 2">
    <name type="scientific">Aspergillus candidus</name>
    <dbReference type="NCBI Taxonomy" id="41067"/>
    <lineage>
        <taxon>Eukaryota</taxon>
        <taxon>Fungi</taxon>
        <taxon>Dikarya</taxon>
        <taxon>Ascomycota</taxon>
        <taxon>Pezizomycotina</taxon>
        <taxon>Eurotiomycetes</taxon>
        <taxon>Eurotiomycetidae</taxon>
        <taxon>Eurotiales</taxon>
        <taxon>Aspergillaceae</taxon>
        <taxon>Aspergillus</taxon>
        <taxon>Aspergillus subgen. Circumdati</taxon>
    </lineage>
</organism>
<keyword evidence="2" id="KW-1185">Reference proteome</keyword>
<gene>
    <name evidence="1" type="ORF">BDW47DRAFT_129650</name>
</gene>
<sequence>MTTVSPNTPIDPATLNKLMLIQEGFSFLDAQGNLASDLSAMTDTIILQVDVPAIDAVTEPTMYYVARAVHEEFLHRNTTKRYDNPVSSPTENVRRLAIKINLKKQLHVPDYSPTKVIHLARKQFLRTTCPRDDGLFDKIPLSVCFNEHAVQGSAFPCGCDLVEMAIVIQWE</sequence>
<name>A0A2I2EZG5_ASPCN</name>